<protein>
    <submittedName>
        <fullName evidence="2">Uncharacterized protein</fullName>
    </submittedName>
</protein>
<evidence type="ECO:0000256" key="1">
    <source>
        <dbReference type="SAM" id="MobiDB-lite"/>
    </source>
</evidence>
<proteinExistence type="predicted"/>
<comment type="caution">
    <text evidence="2">The sequence shown here is derived from an EMBL/GenBank/DDBJ whole genome shotgun (WGS) entry which is preliminary data.</text>
</comment>
<gene>
    <name evidence="2" type="ORF">G2W53_001637</name>
</gene>
<organism evidence="2 3">
    <name type="scientific">Senna tora</name>
    <dbReference type="NCBI Taxonomy" id="362788"/>
    <lineage>
        <taxon>Eukaryota</taxon>
        <taxon>Viridiplantae</taxon>
        <taxon>Streptophyta</taxon>
        <taxon>Embryophyta</taxon>
        <taxon>Tracheophyta</taxon>
        <taxon>Spermatophyta</taxon>
        <taxon>Magnoliopsida</taxon>
        <taxon>eudicotyledons</taxon>
        <taxon>Gunneridae</taxon>
        <taxon>Pentapetalae</taxon>
        <taxon>rosids</taxon>
        <taxon>fabids</taxon>
        <taxon>Fabales</taxon>
        <taxon>Fabaceae</taxon>
        <taxon>Caesalpinioideae</taxon>
        <taxon>Cassia clade</taxon>
        <taxon>Senna</taxon>
    </lineage>
</organism>
<evidence type="ECO:0000313" key="2">
    <source>
        <dbReference type="EMBL" id="KAF7844732.1"/>
    </source>
</evidence>
<sequence length="37" mass="4037">MGLHYRPHPKPNGAIVSSGRQNDKIDIYGSGPSQVMK</sequence>
<accession>A0A834XIN3</accession>
<dbReference type="EMBL" id="JAAIUW010000001">
    <property type="protein sequence ID" value="KAF7844732.1"/>
    <property type="molecule type" value="Genomic_DNA"/>
</dbReference>
<reference evidence="2" key="1">
    <citation type="submission" date="2020-09" db="EMBL/GenBank/DDBJ databases">
        <title>Genome-Enabled Discovery of Anthraquinone Biosynthesis in Senna tora.</title>
        <authorList>
            <person name="Kang S.-H."/>
            <person name="Pandey R.P."/>
            <person name="Lee C.-M."/>
            <person name="Sim J.-S."/>
            <person name="Jeong J.-T."/>
            <person name="Choi B.-S."/>
            <person name="Jung M."/>
            <person name="Ginzburg D."/>
            <person name="Zhao K."/>
            <person name="Won S.Y."/>
            <person name="Oh T.-J."/>
            <person name="Yu Y."/>
            <person name="Kim N.-H."/>
            <person name="Lee O.R."/>
            <person name="Lee T.-H."/>
            <person name="Bashyal P."/>
            <person name="Kim T.-S."/>
            <person name="Lee W.-H."/>
            <person name="Kawkins C."/>
            <person name="Kim C.-K."/>
            <person name="Kim J.S."/>
            <person name="Ahn B.O."/>
            <person name="Rhee S.Y."/>
            <person name="Sohng J.K."/>
        </authorList>
    </citation>
    <scope>NUCLEOTIDE SEQUENCE</scope>
    <source>
        <tissue evidence="2">Leaf</tissue>
    </source>
</reference>
<feature type="region of interest" description="Disordered" evidence="1">
    <location>
        <begin position="1"/>
        <end position="37"/>
    </location>
</feature>
<dbReference type="Proteomes" id="UP000634136">
    <property type="component" value="Unassembled WGS sequence"/>
</dbReference>
<evidence type="ECO:0000313" key="3">
    <source>
        <dbReference type="Proteomes" id="UP000634136"/>
    </source>
</evidence>
<keyword evidence="3" id="KW-1185">Reference proteome</keyword>
<dbReference type="AlphaFoldDB" id="A0A834XIN3"/>
<name>A0A834XIN3_9FABA</name>